<feature type="region of interest" description="Disordered" evidence="1">
    <location>
        <begin position="1"/>
        <end position="58"/>
    </location>
</feature>
<accession>Q96NI1</accession>
<dbReference type="EMBL" id="CH236956">
    <property type="protein sequence ID" value="EAL23845.1"/>
    <property type="molecule type" value="Genomic_DNA"/>
</dbReference>
<dbReference type="AlphaFoldDB" id="Q96NI1"/>
<reference evidence="4" key="2">
    <citation type="submission" date="2003-07" db="EMBL/GenBank/DDBJ databases">
        <title>NEDO human cDNA sequencing project.</title>
        <authorList>
            <person name="Oshima A."/>
            <person name="Takahashi-Fujii A."/>
            <person name="Tanase T."/>
            <person name="Imose N."/>
            <person name="Takeuchi K."/>
            <person name="Arita M."/>
            <person name="Musashino K."/>
            <person name="Yuuki H."/>
            <person name="Hara H."/>
            <person name="Sugiyama T."/>
            <person name="Irie R."/>
            <person name="Otsuki T."/>
            <person name="Sato H."/>
            <person name="Wakamatsu A."/>
            <person name="Ishii S."/>
            <person name="Yamamoto J."/>
            <person name="Isono Y."/>
            <person name="Kawai-Hio Y."/>
            <person name="Saito K."/>
            <person name="Nishikawa T."/>
            <person name="Kimura K."/>
            <person name="Yamashita H."/>
            <person name="Matsuo K."/>
            <person name="Nakamura Y."/>
            <person name="Sekine M."/>
            <person name="Kikuchi H."/>
            <person name="Kanda K."/>
            <person name="Wagatsuma M."/>
            <person name="Murakawa K."/>
            <person name="Kanehori K."/>
            <person name="Sugiyama A."/>
            <person name="Kawakami B."/>
            <person name="Suzuki Y."/>
            <person name="Sugano S."/>
            <person name="Nagahari K."/>
            <person name="Masuho Y."/>
            <person name="Nagai K."/>
            <person name="Isogai T."/>
        </authorList>
    </citation>
    <scope>NUCLEOTIDE SEQUENCE</scope>
    <source>
        <tissue evidence="4">Amygdala</tissue>
    </source>
</reference>
<reference evidence="2" key="3">
    <citation type="journal article" date="2004" name="Nat. Genet.">
        <title>Complete sequencing and characterization of 21,243 full-length human cDNAs.</title>
        <authorList>
            <person name="Ota T."/>
            <person name="Suzuki Y."/>
            <person name="Nishikawa T."/>
            <person name="Otsuki T."/>
            <person name="Sugiyama T."/>
            <person name="Irie R."/>
            <person name="Wakamatsu A."/>
            <person name="Hayashi K."/>
            <person name="Sato H."/>
            <person name="Nagai K."/>
            <person name="Kimura K."/>
            <person name="Makita H."/>
            <person name="Sekine M."/>
            <person name="Obayashi M."/>
            <person name="Nishi T."/>
            <person name="Shibahara T."/>
            <person name="Tanaka T."/>
            <person name="Ishii S."/>
            <person name="Yamamoto J."/>
            <person name="Saito K."/>
            <person name="Kawai Y."/>
            <person name="Isono Y."/>
            <person name="Nakamura Y."/>
            <person name="Nagahari K."/>
            <person name="Murakami K."/>
            <person name="Yasuda T."/>
            <person name="Iwayanagi T."/>
            <person name="Wagatsuma M."/>
            <person name="Shiratori A."/>
            <person name="Sudo H."/>
            <person name="Hosoiri T."/>
            <person name="Kaku Y."/>
            <person name="Kodaira H."/>
            <person name="Kondo H."/>
            <person name="Sugawara M."/>
            <person name="Takahashi M."/>
            <person name="Kanda K."/>
            <person name="Yokoi T."/>
            <person name="Furuya T."/>
            <person name="Kikkawa E."/>
            <person name="Omura Y."/>
            <person name="Abe K."/>
            <person name="Kamihara K."/>
            <person name="Katsuta N."/>
            <person name="Sato K."/>
            <person name="Tanikawa M."/>
            <person name="Yamazaki M."/>
            <person name="Ninomiya K."/>
            <person name="Ishibashi T."/>
            <person name="Yamashita H."/>
            <person name="Murakawa K."/>
            <person name="Fujimori K."/>
            <person name="Tanai H."/>
            <person name="Kimata M."/>
            <person name="Watanabe M."/>
            <person name="Hiraoka S."/>
            <person name="Chiba Y."/>
            <person name="Ishida S."/>
            <person name="Ono Y."/>
            <person name="Takiguchi S."/>
            <person name="Watanabe S."/>
            <person name="Yosida M."/>
            <person name="Hotuta T."/>
            <person name="Kusano J."/>
            <person name="Kanehori K."/>
            <person name="Takahashi-Fujii A."/>
            <person name="Hara H."/>
            <person name="Tanase T."/>
            <person name="Nomura Y."/>
            <person name="Togiya S."/>
            <person name="Komai F."/>
            <person name="Hara R."/>
            <person name="Takeuchi K."/>
            <person name="Arita M."/>
            <person name="Imose N."/>
            <person name="Musashino K."/>
            <person name="Yuuki H."/>
            <person name="Oshima A."/>
            <person name="Sasaki N."/>
            <person name="Aotsuka S."/>
            <person name="Yoshikawa Y."/>
            <person name="Matsunawa H."/>
            <person name="Ichihara T."/>
            <person name="Shiohata N."/>
            <person name="Sano S."/>
            <person name="Moriya S."/>
            <person name="Momiyama H."/>
            <person name="Satoh N."/>
            <person name="Takami S."/>
            <person name="Terashima Y."/>
            <person name="Suzuki O."/>
            <person name="Nakagawa S."/>
            <person name="Senoh A."/>
            <person name="Mizoguchi H."/>
            <person name="Goto Y."/>
            <person name="Shimizu F."/>
            <person name="Wakebe H."/>
            <person name="Hishigaki H."/>
            <person name="Watanabe T."/>
            <person name="Sugiyama A."/>
            <person name="Takemoto M."/>
            <person name="Kawakami B."/>
            <person name="Yamazaki M."/>
            <person name="Watanabe K."/>
            <person name="Kumagai A."/>
            <person name="Itakura S."/>
            <person name="Fukuzumi Y."/>
            <person name="Fujimori Y."/>
            <person name="Komiyama M."/>
            <person name="Tashiro H."/>
            <person name="Tanigami A."/>
            <person name="Fujiwara T."/>
            <person name="Ono T."/>
            <person name="Yamada K."/>
            <person name="Fujii Y."/>
            <person name="Ozaki K."/>
            <person name="Hirao M."/>
            <person name="Ohmori Y."/>
            <person name="Kawabata A."/>
            <person name="Hikiji T."/>
            <person name="Kobatake N."/>
            <person name="Inagaki H."/>
            <person name="Ikema Y."/>
            <person name="Okamoto S."/>
            <person name="Okitani R."/>
            <person name="Kawakami T."/>
            <person name="Noguchi S."/>
            <person name="Itoh T."/>
            <person name="Shigeta K."/>
            <person name="Senba T."/>
            <person name="Matsumura K."/>
            <person name="Nakajima Y."/>
            <person name="Mizuno T."/>
            <person name="Morinaga M."/>
            <person name="Sasaki M."/>
            <person name="Togashi T."/>
            <person name="Oyama M."/>
            <person name="Hata H."/>
            <person name="Watanabe M."/>
            <person name="Komatsu T."/>
            <person name="Mizushima-Sugano J."/>
            <person name="Satoh T."/>
            <person name="Shirai Y."/>
            <person name="Takahashi Y."/>
            <person name="Nakagawa K."/>
            <person name="Okumura K."/>
            <person name="Nagase T."/>
            <person name="Nomura N."/>
            <person name="Kikuchi H."/>
            <person name="Masuho Y."/>
            <person name="Yamashita R."/>
            <person name="Nakai K."/>
            <person name="Yada T."/>
            <person name="Nakamura Y."/>
            <person name="Ohara O."/>
            <person name="Isogai T."/>
            <person name="Sugano S."/>
        </authorList>
    </citation>
    <scope>NUCLEOTIDE SEQUENCE</scope>
    <source>
        <tissue evidence="2">Brain</tissue>
    </source>
</reference>
<dbReference type="ChiTaRS" id="CASTOR3">
    <property type="organism name" value="human"/>
</dbReference>
<evidence type="ECO:0000313" key="5">
    <source>
        <dbReference type="EMBL" id="EAL23845.1"/>
    </source>
</evidence>
<gene>
    <name evidence="5" type="primary">GATS</name>
    <name evidence="5" type="ORF">tcag7.1295</name>
</gene>
<evidence type="ECO:0000256" key="1">
    <source>
        <dbReference type="SAM" id="MobiDB-lite"/>
    </source>
</evidence>
<dbReference type="EMBL" id="AK055399">
    <property type="protein sequence ID" value="BAB70916.1"/>
    <property type="molecule type" value="mRNA"/>
</dbReference>
<reference evidence="5" key="4">
    <citation type="submission" date="2004-06" db="EMBL/GenBank/DDBJ databases">
        <authorList>
            <person name="Scherer S.W."/>
            <person name="Cheung J."/>
            <person name="MacDonald J.R."/>
            <person name="Osborne L.R."/>
            <person name="Nakabayashi K."/>
            <person name="Herbrick J.-A."/>
            <person name="Carson A.R."/>
            <person name="Parker-Katiraee L."/>
            <person name="Skaug J."/>
            <person name="Khaja R."/>
            <person name="Zhang J."/>
            <person name="Hudek A.K."/>
            <person name="Li M."/>
            <person name="Haddad M."/>
            <person name="Duggan G.E."/>
            <person name="Fernandez B.A."/>
            <person name="Kanematsu E."/>
            <person name="Gentles S."/>
            <person name="Christopoulos C.C."/>
            <person name="Choufani S."/>
            <person name="Kwasnicka D."/>
            <person name="Zheng X.H."/>
            <person name="Nusskern D."/>
            <person name="Zhang Q."/>
            <person name="Gu Z."/>
            <person name="Lu F."/>
            <person name="Zeesman S."/>
            <person name="Teshima I."/>
            <person name="Chitayat D."/>
            <person name="Shuman C."/>
            <person name="Weksberg R."/>
            <person name="Zackai E.H."/>
            <person name="Grebe T.A."/>
            <person name="Cox S.R."/>
            <person name="Kirkpatrick S.J."/>
            <person name="Rahman N."/>
            <person name="Friedman J.M."/>
            <person name="Heng H.H.Q."/>
            <person name="Pelicci P."/>
            <person name="Lococo F."/>
            <person name="Belloni E."/>
            <person name="Shaffer L.G."/>
            <person name="Morton C.C."/>
            <person name="Pober B."/>
            <person name="Gusella J."/>
            <person name="Bruns G."/>
            <person name="Korf B.R."/>
            <person name="Quade B.J."/>
            <person name="Ligon A.H."/>
            <person name="Ferguson H."/>
            <person name="Higgins A.W."/>
            <person name="Leach N.T."/>
            <person name="Herrick S.R."/>
            <person name="Lemyre E."/>
            <person name="Farra C.G."/>
            <person name="Kim H.-G."/>
            <person name="Summers A.M."/>
            <person name="Gripp K.W."/>
            <person name="Roberts W."/>
            <person name="Szatmari P."/>
            <person name="Winsor E.J.T."/>
            <person name="Grzeschik K.-H."/>
            <person name="Teebi A."/>
            <person name="Minassian B.A."/>
            <person name="Kere J."/>
            <person name="Armengol L."/>
            <person name="Pujana M.Angel."/>
            <person name="Estivill X."/>
            <person name="Wilson M.D."/>
            <person name="Koop B.F."/>
            <person name="Tosi S."/>
            <person name="Moore G.E."/>
            <person name="Boright A.P."/>
            <person name="Zlotorynski E."/>
            <person name="Kerem B."/>
            <person name="Kroisel P.M."/>
            <person name="Petek E."/>
            <person name="Oscier D.G."/>
            <person name="Mould S.J."/>
            <person name="Doehner H."/>
            <person name="Doehner K."/>
            <person name="Rommens J.M."/>
            <person name="Vincent J.B."/>
            <person name="Venter J.C."/>
            <person name="Li P.W."/>
            <person name="Mural R.J."/>
            <person name="Adams M.D."/>
            <person name="Tsui L.-C."/>
        </authorList>
    </citation>
    <scope>NUCLEOTIDE SEQUENCE</scope>
</reference>
<evidence type="ECO:0000313" key="3">
    <source>
        <dbReference type="EMBL" id="BAG52355.1"/>
    </source>
</evidence>
<dbReference type="EMBL" id="AK091418">
    <property type="protein sequence ID" value="BAG52355.1"/>
    <property type="molecule type" value="mRNA"/>
</dbReference>
<reference evidence="5" key="1">
    <citation type="journal article" date="2003" name="Science">
        <title>Human chromosome 7: DNA sequence and biology.</title>
        <authorList>
            <person name="Scherer S.W."/>
            <person name="Cheung J."/>
            <person name="MacDonald J.R."/>
            <person name="Osborne L.R."/>
            <person name="Nakabayashi K."/>
            <person name="Herbrick J.A."/>
            <person name="Carson A.R."/>
            <person name="Parker-Katiraee L."/>
            <person name="Skaug J."/>
            <person name="Khaja R."/>
            <person name="Zhang J."/>
            <person name="Hudek A.K."/>
            <person name="Li M."/>
            <person name="Haddad M."/>
            <person name="Duggan G.E."/>
            <person name="Fernandez B.A."/>
            <person name="Kanematsu E."/>
            <person name="Gentles S."/>
            <person name="Christopoulos C.C."/>
            <person name="Choufani S."/>
            <person name="Kwasnicka D."/>
            <person name="Zheng X.H."/>
            <person name="Lai Z."/>
            <person name="Nusskern D."/>
            <person name="Zhang Q."/>
            <person name="Gu Z."/>
            <person name="Lu F."/>
            <person name="Zeesman S."/>
            <person name="Nowaczyk M.J."/>
            <person name="Teshima I."/>
            <person name="Chitayat D."/>
            <person name="Shuman C."/>
            <person name="Weksberg R."/>
            <person name="Zackai E.H."/>
            <person name="Grebe T.A."/>
            <person name="Cox S.R."/>
            <person name="Kirkpatrick S.J."/>
            <person name="Rahman N."/>
            <person name="Friedman J.M."/>
            <person name="Heng H.H."/>
            <person name="Pelicci P.G."/>
            <person name="Lo-Coco F."/>
            <person name="Belloni E."/>
            <person name="Shaffer L.G."/>
            <person name="Pober B."/>
            <person name="Morton C.C."/>
            <person name="Gusella J.F."/>
            <person name="Bruns G.A."/>
            <person name="Korf B.R."/>
            <person name="Quade B.J."/>
            <person name="Ligon A.H."/>
            <person name="Ferguson H."/>
            <person name="Higgins A.W."/>
            <person name="Leach N.T."/>
            <person name="Herrick S.R."/>
            <person name="Lemyre E."/>
            <person name="Farra C.G."/>
            <person name="Kim H.G."/>
            <person name="Summers A.M."/>
            <person name="Gripp K.W."/>
            <person name="Roberts W."/>
            <person name="Szatmari P."/>
            <person name="Winsor E.J."/>
            <person name="Grzeschik K.H."/>
            <person name="Teebi A."/>
            <person name="Minassian B.A."/>
            <person name="Kere J."/>
            <person name="Armengol L."/>
            <person name="Pujana M.A."/>
            <person name="Estivill X."/>
            <person name="Wilson M.D."/>
            <person name="Koop B.F."/>
            <person name="Tosi S."/>
            <person name="Moore G.E."/>
            <person name="Boright A.P."/>
            <person name="Zlotorynski E."/>
            <person name="Kerem B."/>
            <person name="Kroisel P.M."/>
            <person name="Petek E."/>
            <person name="Oscier D.G."/>
            <person name="Mould S.J."/>
            <person name="Dohner H."/>
            <person name="Dohner K."/>
            <person name="Rommens J.M."/>
            <person name="Vincent J.B."/>
            <person name="Venter J.C."/>
            <person name="Li P.W."/>
            <person name="Mural R.J."/>
            <person name="Adams M.D."/>
            <person name="Tsui L.C."/>
        </authorList>
    </citation>
    <scope>NUCLEOTIDE SEQUENCE [LARGE SCALE GENOMIC DNA]</scope>
</reference>
<proteinExistence type="evidence at transcript level"/>
<organism evidence="2">
    <name type="scientific">Homo sapiens</name>
    <name type="common">Human</name>
    <dbReference type="NCBI Taxonomy" id="9606"/>
    <lineage>
        <taxon>Eukaryota</taxon>
        <taxon>Metazoa</taxon>
        <taxon>Chordata</taxon>
        <taxon>Craniata</taxon>
        <taxon>Vertebrata</taxon>
        <taxon>Euteleostomi</taxon>
        <taxon>Mammalia</taxon>
        <taxon>Eutheria</taxon>
        <taxon>Euarchontoglires</taxon>
        <taxon>Primates</taxon>
        <taxon>Haplorrhini</taxon>
        <taxon>Catarrhini</taxon>
        <taxon>Hominidae</taxon>
        <taxon>Homo</taxon>
    </lineage>
</organism>
<name>Q96NI1_HUMAN</name>
<feature type="compositionally biased region" description="Polar residues" evidence="1">
    <location>
        <begin position="7"/>
        <end position="18"/>
    </location>
</feature>
<sequence length="158" mass="17425">MEKGLRRTQQCGSATAGNHETETARWRQPDTKLGTQTPRFPPWPHPWAKSNSEPSSSSISFNPHRGCLLFTAVEVRVGVGGMLFSCRLSSWDEETSSLLGLAGPAKQMHTLTTAQGLRQVCSLSKTCPGFSKGKSIRKRMENLYSFILLPSNGHSPMY</sequence>
<dbReference type="EMBL" id="AK124689">
    <property type="protein sequence ID" value="BAG54069.1"/>
    <property type="molecule type" value="mRNA"/>
</dbReference>
<feature type="compositionally biased region" description="Basic and acidic residues" evidence="1">
    <location>
        <begin position="19"/>
        <end position="30"/>
    </location>
</feature>
<protein>
    <submittedName>
        <fullName evidence="5">Opposite strand transcription unit to STAG3</fullName>
    </submittedName>
    <submittedName>
        <fullName evidence="2">cDNA FLJ30837 fis, clone FEBRA2002194</fullName>
    </submittedName>
    <submittedName>
        <fullName evidence="3">cDNA FLJ34099 fis, clone FCBBF3007462</fullName>
    </submittedName>
    <submittedName>
        <fullName evidence="4">cDNA FLJ42699 fis, clone BRAMY3004672</fullName>
    </submittedName>
</protein>
<evidence type="ECO:0000313" key="2">
    <source>
        <dbReference type="EMBL" id="BAB70916.1"/>
    </source>
</evidence>
<evidence type="ECO:0000313" key="4">
    <source>
        <dbReference type="EMBL" id="BAG54069.1"/>
    </source>
</evidence>